<protein>
    <recommendedName>
        <fullName evidence="3">Transmembrane protein</fullName>
    </recommendedName>
</protein>
<evidence type="ECO:0008006" key="3">
    <source>
        <dbReference type="Google" id="ProtNLM"/>
    </source>
</evidence>
<name>A0A0F7V9Y4_TOXGV</name>
<dbReference type="EMBL" id="LN714501">
    <property type="protein sequence ID" value="CEL77493.1"/>
    <property type="molecule type" value="Genomic_DNA"/>
</dbReference>
<evidence type="ECO:0000313" key="2">
    <source>
        <dbReference type="EMBL" id="CEL77493.1"/>
    </source>
</evidence>
<gene>
    <name evidence="2" type="ORF">BN1205_096410</name>
</gene>
<evidence type="ECO:0000256" key="1">
    <source>
        <dbReference type="SAM" id="Phobius"/>
    </source>
</evidence>
<dbReference type="AlphaFoldDB" id="A0A0F7V9Y4"/>
<accession>A0A0F7V9Y4</accession>
<proteinExistence type="predicted"/>
<feature type="transmembrane region" description="Helical" evidence="1">
    <location>
        <begin position="81"/>
        <end position="101"/>
    </location>
</feature>
<keyword evidence="1" id="KW-0812">Transmembrane</keyword>
<keyword evidence="1" id="KW-0472">Membrane</keyword>
<keyword evidence="1" id="KW-1133">Transmembrane helix</keyword>
<organism evidence="2">
    <name type="scientific">Toxoplasma gondii (strain ATCC 50861 / VEG)</name>
    <dbReference type="NCBI Taxonomy" id="432359"/>
    <lineage>
        <taxon>Eukaryota</taxon>
        <taxon>Sar</taxon>
        <taxon>Alveolata</taxon>
        <taxon>Apicomplexa</taxon>
        <taxon>Conoidasida</taxon>
        <taxon>Coccidia</taxon>
        <taxon>Eucoccidiorida</taxon>
        <taxon>Eimeriorina</taxon>
        <taxon>Sarcocystidae</taxon>
        <taxon>Toxoplasma</taxon>
    </lineage>
</organism>
<reference evidence="2" key="1">
    <citation type="journal article" date="2015" name="PLoS ONE">
        <title>Comprehensive Evaluation of Toxoplasma gondii VEG and Neospora caninum LIV Genomes with Tachyzoite Stage Transcriptome and Proteome Defines Novel Transcript Features.</title>
        <authorList>
            <person name="Ramaprasad A."/>
            <person name="Mourier T."/>
            <person name="Naeem R."/>
            <person name="Malas T.B."/>
            <person name="Moussa E."/>
            <person name="Panigrahi A."/>
            <person name="Vermont S.J."/>
            <person name="Otto T.D."/>
            <person name="Wastling J."/>
            <person name="Pain A."/>
        </authorList>
    </citation>
    <scope>NUCLEOTIDE SEQUENCE</scope>
    <source>
        <strain evidence="2">VEG</strain>
    </source>
</reference>
<feature type="transmembrane region" description="Helical" evidence="1">
    <location>
        <begin position="26"/>
        <end position="47"/>
    </location>
</feature>
<sequence>MPAHACVTLYLDLISAASRSCRFRVSLTMTFSVRVGLLCLAVLVLSVQAAPARRKQETVVEEVEEETPTTAARGKMATRSIVMGSTSTVAGTLAVVAGYFLGRRADQQEEEAQERRLRYAGRSLTVLGVLAVLFGLASLFRARRCCGRLRRSKKNKKKTR</sequence>
<feature type="transmembrane region" description="Helical" evidence="1">
    <location>
        <begin position="121"/>
        <end position="142"/>
    </location>
</feature>